<accession>A0A9N9TCI6</accession>
<dbReference type="PRINTS" id="PR00705">
    <property type="entry name" value="PAPAIN"/>
</dbReference>
<keyword evidence="3" id="KW-0378">Hydrolase</keyword>
<dbReference type="SUPFAM" id="SSF54001">
    <property type="entry name" value="Cysteine proteinases"/>
    <property type="match status" value="1"/>
</dbReference>
<dbReference type="CDD" id="cd02248">
    <property type="entry name" value="Peptidase_C1A"/>
    <property type="match status" value="1"/>
</dbReference>
<dbReference type="EMBL" id="OU898284">
    <property type="protein sequence ID" value="CAG9840392.1"/>
    <property type="molecule type" value="Genomic_DNA"/>
</dbReference>
<evidence type="ECO:0000256" key="1">
    <source>
        <dbReference type="ARBA" id="ARBA00008455"/>
    </source>
</evidence>
<comment type="similarity">
    <text evidence="1">Belongs to the peptidase C1 family.</text>
</comment>
<organism evidence="9 10">
    <name type="scientific">Diabrotica balteata</name>
    <name type="common">Banded cucumber beetle</name>
    <dbReference type="NCBI Taxonomy" id="107213"/>
    <lineage>
        <taxon>Eukaryota</taxon>
        <taxon>Metazoa</taxon>
        <taxon>Ecdysozoa</taxon>
        <taxon>Arthropoda</taxon>
        <taxon>Hexapoda</taxon>
        <taxon>Insecta</taxon>
        <taxon>Pterygota</taxon>
        <taxon>Neoptera</taxon>
        <taxon>Endopterygota</taxon>
        <taxon>Coleoptera</taxon>
        <taxon>Polyphaga</taxon>
        <taxon>Cucujiformia</taxon>
        <taxon>Chrysomeloidea</taxon>
        <taxon>Chrysomelidae</taxon>
        <taxon>Galerucinae</taxon>
        <taxon>Diabroticina</taxon>
        <taxon>Diabroticites</taxon>
        <taxon>Diabrotica</taxon>
    </lineage>
</organism>
<dbReference type="InterPro" id="IPR025661">
    <property type="entry name" value="Pept_asp_AS"/>
</dbReference>
<dbReference type="Pfam" id="PF08246">
    <property type="entry name" value="Inhibitor_I29"/>
    <property type="match status" value="1"/>
</dbReference>
<dbReference type="GO" id="GO:0008234">
    <property type="term" value="F:cysteine-type peptidase activity"/>
    <property type="evidence" value="ECO:0007669"/>
    <property type="project" value="UniProtKB-KW"/>
</dbReference>
<evidence type="ECO:0000256" key="6">
    <source>
        <dbReference type="ARBA" id="ARBA00023157"/>
    </source>
</evidence>
<dbReference type="SMART" id="SM00645">
    <property type="entry name" value="Pept_C1"/>
    <property type="match status" value="1"/>
</dbReference>
<evidence type="ECO:0000256" key="5">
    <source>
        <dbReference type="ARBA" id="ARBA00023145"/>
    </source>
</evidence>
<dbReference type="InterPro" id="IPR039417">
    <property type="entry name" value="Peptidase_C1A_papain-like"/>
</dbReference>
<dbReference type="OrthoDB" id="6677980at2759"/>
<name>A0A9N9TCI6_DIABA</name>
<gene>
    <name evidence="9" type="ORF">DIABBA_LOCUS13037</name>
</gene>
<dbReference type="InterPro" id="IPR013128">
    <property type="entry name" value="Peptidase_C1A"/>
</dbReference>
<sequence>MLEYFYFRKDIMKVIVVIACLIVAIAAEFNNYQHWVLFKDKYSKHYKITEDKLRFQIFQDNLRDIKEHNARYARGEVGWFKGVTPFADWTKEEFKALLTRQADSRPKLNESLGVYIADPNVNVPSSVDWRNEGAVLPVRDQGMCGSCWAFSTVGSLEGQVAIHQKQKIPLSPQNLIDCSTENLGCEDGDQVKAFKYIKSNGISSEADYPYRANDQECNKNVKKSITSLSGYKHLNPTEEDLISAIATVGLIAVSADASDWPYYAGGIYDDKYCGDHINHAILATGYTDEYILIKNSWGADWGEDGYMKIARGKNICHINDDNSYPIL</sequence>
<evidence type="ECO:0000256" key="3">
    <source>
        <dbReference type="ARBA" id="ARBA00022801"/>
    </source>
</evidence>
<dbReference type="Gene3D" id="3.90.70.10">
    <property type="entry name" value="Cysteine proteinases"/>
    <property type="match status" value="1"/>
</dbReference>
<evidence type="ECO:0000313" key="9">
    <source>
        <dbReference type="EMBL" id="CAG9840392.1"/>
    </source>
</evidence>
<proteinExistence type="inferred from homology"/>
<evidence type="ECO:0008006" key="11">
    <source>
        <dbReference type="Google" id="ProtNLM"/>
    </source>
</evidence>
<keyword evidence="6" id="KW-1015">Disulfide bond</keyword>
<dbReference type="InterPro" id="IPR013201">
    <property type="entry name" value="Prot_inhib_I29"/>
</dbReference>
<dbReference type="FunFam" id="3.90.70.10:FF:000332">
    <property type="entry name" value="Cathepsin L1"/>
    <property type="match status" value="1"/>
</dbReference>
<dbReference type="GO" id="GO:0006508">
    <property type="term" value="P:proteolysis"/>
    <property type="evidence" value="ECO:0007669"/>
    <property type="project" value="UniProtKB-KW"/>
</dbReference>
<dbReference type="InterPro" id="IPR038765">
    <property type="entry name" value="Papain-like_cys_pep_sf"/>
</dbReference>
<dbReference type="PROSITE" id="PS00640">
    <property type="entry name" value="THIOL_PROTEASE_ASN"/>
    <property type="match status" value="1"/>
</dbReference>
<reference evidence="9" key="1">
    <citation type="submission" date="2022-01" db="EMBL/GenBank/DDBJ databases">
        <authorList>
            <person name="King R."/>
        </authorList>
    </citation>
    <scope>NUCLEOTIDE SEQUENCE</scope>
</reference>
<feature type="domain" description="Cathepsin propeptide inhibitor" evidence="8">
    <location>
        <begin position="35"/>
        <end position="94"/>
    </location>
</feature>
<evidence type="ECO:0000313" key="10">
    <source>
        <dbReference type="Proteomes" id="UP001153709"/>
    </source>
</evidence>
<dbReference type="AlphaFoldDB" id="A0A9N9TCI6"/>
<dbReference type="Pfam" id="PF00112">
    <property type="entry name" value="Peptidase_C1"/>
    <property type="match status" value="1"/>
</dbReference>
<dbReference type="InterPro" id="IPR000668">
    <property type="entry name" value="Peptidase_C1A_C"/>
</dbReference>
<dbReference type="InterPro" id="IPR000169">
    <property type="entry name" value="Pept_cys_AS"/>
</dbReference>
<keyword evidence="10" id="KW-1185">Reference proteome</keyword>
<evidence type="ECO:0000256" key="2">
    <source>
        <dbReference type="ARBA" id="ARBA00022670"/>
    </source>
</evidence>
<dbReference type="Proteomes" id="UP001153709">
    <property type="component" value="Chromosome 9"/>
</dbReference>
<evidence type="ECO:0000256" key="4">
    <source>
        <dbReference type="ARBA" id="ARBA00022807"/>
    </source>
</evidence>
<feature type="domain" description="Peptidase C1A papain C-terminal" evidence="7">
    <location>
        <begin position="123"/>
        <end position="326"/>
    </location>
</feature>
<evidence type="ECO:0000259" key="8">
    <source>
        <dbReference type="SMART" id="SM00848"/>
    </source>
</evidence>
<keyword evidence="2" id="KW-0645">Protease</keyword>
<protein>
    <recommendedName>
        <fullName evidence="11">Cathepsin L</fullName>
    </recommendedName>
</protein>
<evidence type="ECO:0000259" key="7">
    <source>
        <dbReference type="SMART" id="SM00645"/>
    </source>
</evidence>
<dbReference type="SMART" id="SM00848">
    <property type="entry name" value="Inhibitor_I29"/>
    <property type="match status" value="1"/>
</dbReference>
<keyword evidence="4" id="KW-0788">Thiol protease</keyword>
<dbReference type="PANTHER" id="PTHR12411">
    <property type="entry name" value="CYSTEINE PROTEASE FAMILY C1-RELATED"/>
    <property type="match status" value="1"/>
</dbReference>
<dbReference type="PROSITE" id="PS00139">
    <property type="entry name" value="THIOL_PROTEASE_CYS"/>
    <property type="match status" value="1"/>
</dbReference>
<keyword evidence="5" id="KW-0865">Zymogen</keyword>